<comment type="caution">
    <text evidence="1">The sequence shown here is derived from an EMBL/GenBank/DDBJ whole genome shotgun (WGS) entry which is preliminary data.</text>
</comment>
<dbReference type="Gene3D" id="3.10.129.10">
    <property type="entry name" value="Hotdog Thioesterase"/>
    <property type="match status" value="1"/>
</dbReference>
<dbReference type="InterPro" id="IPR050563">
    <property type="entry name" value="4-hydroxybenzoyl-CoA_TE"/>
</dbReference>
<name>A0A3N3ZT47_9MICC</name>
<proteinExistence type="predicted"/>
<dbReference type="Pfam" id="PF13279">
    <property type="entry name" value="4HBT_2"/>
    <property type="match status" value="1"/>
</dbReference>
<dbReference type="RefSeq" id="WP_123823780.1">
    <property type="nucleotide sequence ID" value="NZ_RKMF01000002.1"/>
</dbReference>
<dbReference type="GO" id="GO:0047617">
    <property type="term" value="F:fatty acyl-CoA hydrolase activity"/>
    <property type="evidence" value="ECO:0007669"/>
    <property type="project" value="TreeGrafter"/>
</dbReference>
<dbReference type="EMBL" id="RKMF01000002">
    <property type="protein sequence ID" value="ROZ64791.1"/>
    <property type="molecule type" value="Genomic_DNA"/>
</dbReference>
<evidence type="ECO:0000313" key="1">
    <source>
        <dbReference type="EMBL" id="ROZ64791.1"/>
    </source>
</evidence>
<dbReference type="PANTHER" id="PTHR31793">
    <property type="entry name" value="4-HYDROXYBENZOYL-COA THIOESTERASE FAMILY MEMBER"/>
    <property type="match status" value="1"/>
</dbReference>
<organism evidence="1 2">
    <name type="scientific">Kocuria soli</name>
    <dbReference type="NCBI Taxonomy" id="2485125"/>
    <lineage>
        <taxon>Bacteria</taxon>
        <taxon>Bacillati</taxon>
        <taxon>Actinomycetota</taxon>
        <taxon>Actinomycetes</taxon>
        <taxon>Micrococcales</taxon>
        <taxon>Micrococcaceae</taxon>
        <taxon>Kocuria</taxon>
    </lineage>
</organism>
<sequence length="163" mass="18110">MTSLAVPIQMRFADIDSYGHVNNVTQLQYLEDARVRLSATRAQGIGGVPDGVSFGDLSGTRLKVVGRQEVEYLAQLHYRLDPVTVEVWVSHIGATSYVLNYRLCDRPQEESGNDPTVYAIGQSTTVQIGRESGRPERLNEQQRAFLEHYSGDPVTFGRRPAGD</sequence>
<dbReference type="SUPFAM" id="SSF54637">
    <property type="entry name" value="Thioesterase/thiol ester dehydrase-isomerase"/>
    <property type="match status" value="1"/>
</dbReference>
<reference evidence="1 2" key="1">
    <citation type="submission" date="2018-10" db="EMBL/GenBank/DDBJ databases">
        <title>Kocuria sp. M5W7-7, whole genome shotgun sequence.</title>
        <authorList>
            <person name="Tuo L."/>
        </authorList>
    </citation>
    <scope>NUCLEOTIDE SEQUENCE [LARGE SCALE GENOMIC DNA]</scope>
    <source>
        <strain evidence="1 2">M5W7-7</strain>
    </source>
</reference>
<dbReference type="InterPro" id="IPR029069">
    <property type="entry name" value="HotDog_dom_sf"/>
</dbReference>
<dbReference type="OrthoDB" id="9799036at2"/>
<dbReference type="PANTHER" id="PTHR31793:SF24">
    <property type="entry name" value="LONG-CHAIN ACYL-COA THIOESTERASE FADM"/>
    <property type="match status" value="1"/>
</dbReference>
<dbReference type="CDD" id="cd00586">
    <property type="entry name" value="4HBT"/>
    <property type="match status" value="1"/>
</dbReference>
<evidence type="ECO:0000313" key="2">
    <source>
        <dbReference type="Proteomes" id="UP000270616"/>
    </source>
</evidence>
<gene>
    <name evidence="1" type="ORF">EDL96_01630</name>
</gene>
<dbReference type="Proteomes" id="UP000270616">
    <property type="component" value="Unassembled WGS sequence"/>
</dbReference>
<dbReference type="AlphaFoldDB" id="A0A3N3ZT47"/>
<protein>
    <submittedName>
        <fullName evidence="1">Acyl-CoA thioesterase</fullName>
    </submittedName>
</protein>
<accession>A0A3N3ZT47</accession>
<keyword evidence="2" id="KW-1185">Reference proteome</keyword>